<organism evidence="2 3">
    <name type="scientific">Acanthochromis polyacanthus</name>
    <name type="common">spiny chromis</name>
    <dbReference type="NCBI Taxonomy" id="80966"/>
    <lineage>
        <taxon>Eukaryota</taxon>
        <taxon>Metazoa</taxon>
        <taxon>Chordata</taxon>
        <taxon>Craniata</taxon>
        <taxon>Vertebrata</taxon>
        <taxon>Euteleostomi</taxon>
        <taxon>Actinopterygii</taxon>
        <taxon>Neopterygii</taxon>
        <taxon>Teleostei</taxon>
        <taxon>Neoteleostei</taxon>
        <taxon>Acanthomorphata</taxon>
        <taxon>Ovalentaria</taxon>
        <taxon>Pomacentridae</taxon>
        <taxon>Acanthochromis</taxon>
    </lineage>
</organism>
<dbReference type="GO" id="GO:0005634">
    <property type="term" value="C:nucleus"/>
    <property type="evidence" value="ECO:0007669"/>
    <property type="project" value="TreeGrafter"/>
</dbReference>
<dbReference type="PANTHER" id="PTHR15021">
    <property type="entry name" value="DISCONNECTED-RELATED"/>
    <property type="match status" value="1"/>
</dbReference>
<dbReference type="Proteomes" id="UP000257200">
    <property type="component" value="Unplaced"/>
</dbReference>
<feature type="compositionally biased region" description="Basic and acidic residues" evidence="1">
    <location>
        <begin position="175"/>
        <end position="191"/>
    </location>
</feature>
<keyword evidence="3" id="KW-1185">Reference proteome</keyword>
<protein>
    <submittedName>
        <fullName evidence="2">Zinc finger protein basonuclin-2-like</fullName>
    </submittedName>
</protein>
<dbReference type="GO" id="GO:0006355">
    <property type="term" value="P:regulation of DNA-templated transcription"/>
    <property type="evidence" value="ECO:0007669"/>
    <property type="project" value="TreeGrafter"/>
</dbReference>
<reference evidence="2" key="1">
    <citation type="submission" date="2025-05" db="UniProtKB">
        <authorList>
            <consortium name="Ensembl"/>
        </authorList>
    </citation>
    <scope>IDENTIFICATION</scope>
</reference>
<evidence type="ECO:0000313" key="3">
    <source>
        <dbReference type="Proteomes" id="UP000257200"/>
    </source>
</evidence>
<dbReference type="PANTHER" id="PTHR15021:SF0">
    <property type="entry name" value="DISCO-RELATED, ISOFORM A-RELATED"/>
    <property type="match status" value="1"/>
</dbReference>
<dbReference type="Ensembl" id="ENSAPOT00000023352.1">
    <property type="protein sequence ID" value="ENSAPOP00000030880.1"/>
    <property type="gene ID" value="ENSAPOG00000017756.1"/>
</dbReference>
<sequence length="337" mass="36576">MLQFPGGKVLNRWLMVTPEEEMLILKQFLRFGETRPIVELMTLQCLEVANHLPDPELKPAQKTCQSNGGTLTMLRNPRVESRLVAGLCGFERNSPSDHRDTVHHFENFPGGLSLLLPFHFGSSAFHCLVPPTKELVPPSKLTQCLRKPDGTKLAARLKQGGGRGEEGSDLTLQQIKDEPALKIKTDPDKLNPPRSLWQLNPSIHNDQALLRGETKQENTTSSSLYPPISSSSSSPLKISQKMRSPPPSLQPLPSFSSSFLCPLPTSTFSSSLHPLPSSSSSLLPLPSSLCSLPSPSPAGGRKGRVCCGVCGKSFYDKGRAAGVSVPSTHQVTRVNSS</sequence>
<dbReference type="Ensembl" id="ENSAPOT00000023362.1">
    <property type="protein sequence ID" value="ENSAPOP00000030883.1"/>
    <property type="gene ID" value="ENSAPOG00000017756.1"/>
</dbReference>
<name>A0A3Q1GK98_9TELE</name>
<feature type="compositionally biased region" description="Low complexity" evidence="1">
    <location>
        <begin position="221"/>
        <end position="239"/>
    </location>
</feature>
<evidence type="ECO:0000256" key="1">
    <source>
        <dbReference type="SAM" id="MobiDB-lite"/>
    </source>
</evidence>
<proteinExistence type="predicted"/>
<feature type="region of interest" description="Disordered" evidence="1">
    <location>
        <begin position="156"/>
        <end position="249"/>
    </location>
</feature>
<dbReference type="AlphaFoldDB" id="A0A3Q1GK98"/>
<accession>A0A3Q1GK98</accession>
<evidence type="ECO:0000313" key="2">
    <source>
        <dbReference type="Ensembl" id="ENSAPOP00000030883.1"/>
    </source>
</evidence>
<dbReference type="InterPro" id="IPR040436">
    <property type="entry name" value="Disconnected-like"/>
</dbReference>